<keyword evidence="2" id="KW-1003">Cell membrane</keyword>
<evidence type="ECO:0000256" key="2">
    <source>
        <dbReference type="ARBA" id="ARBA00022475"/>
    </source>
</evidence>
<dbReference type="InterPro" id="IPR029044">
    <property type="entry name" value="Nucleotide-diphossugar_trans"/>
</dbReference>
<keyword evidence="12" id="KW-1185">Reference proteome</keyword>
<dbReference type="EMBL" id="JAMTCJ010000003">
    <property type="protein sequence ID" value="MCP2177830.1"/>
    <property type="molecule type" value="Genomic_DNA"/>
</dbReference>
<dbReference type="Proteomes" id="UP001206895">
    <property type="component" value="Unassembled WGS sequence"/>
</dbReference>
<evidence type="ECO:0000313" key="12">
    <source>
        <dbReference type="Proteomes" id="UP001206895"/>
    </source>
</evidence>
<sequence length="241" mass="25784">MKTITSTRDQDYPYVEHIVIDGGSGADTEQVLGQSGVAYWQSQPDGGRYDGMNQGIQHASGDLLWFMHSSDVFAGPSAITVAVDALSRRPDPRRAWGFGGARLIGGDRDGTVWSYEGFSQRRLALGIAPIPHQAAVFGADLVDEIGGYSTSFGLAADHLFMLCASRLAEPVVVSEVLCDFDTTGAGSVRPQRDHFRDVRDAWPAAGVFPCAGRVASTAIARAVQGEAWAKSLVRRGIGLSR</sequence>
<dbReference type="PANTHER" id="PTHR43646">
    <property type="entry name" value="GLYCOSYLTRANSFERASE"/>
    <property type="match status" value="1"/>
</dbReference>
<evidence type="ECO:0000256" key="8">
    <source>
        <dbReference type="ARBA" id="ARBA00038120"/>
    </source>
</evidence>
<dbReference type="PANTHER" id="PTHR43646:SF2">
    <property type="entry name" value="GLYCOSYLTRANSFERASE 2-LIKE DOMAIN-CONTAINING PROTEIN"/>
    <property type="match status" value="1"/>
</dbReference>
<evidence type="ECO:0000259" key="10">
    <source>
        <dbReference type="Pfam" id="PF00535"/>
    </source>
</evidence>
<dbReference type="Gene3D" id="3.90.550.10">
    <property type="entry name" value="Spore Coat Polysaccharide Biosynthesis Protein SpsA, Chain A"/>
    <property type="match status" value="1"/>
</dbReference>
<dbReference type="GO" id="GO:0016740">
    <property type="term" value="F:transferase activity"/>
    <property type="evidence" value="ECO:0007669"/>
    <property type="project" value="UniProtKB-KW"/>
</dbReference>
<accession>A0ABT1HIR8</accession>
<comment type="subcellular location">
    <subcellularLocation>
        <location evidence="1">Cell membrane</location>
    </subcellularLocation>
</comment>
<comment type="caution">
    <text evidence="11">The sequence shown here is derived from an EMBL/GenBank/DDBJ whole genome shotgun (WGS) entry which is preliminary data.</text>
</comment>
<evidence type="ECO:0000256" key="7">
    <source>
        <dbReference type="ARBA" id="ARBA00037904"/>
    </source>
</evidence>
<protein>
    <recommendedName>
        <fullName evidence="9">4,4'-diaponeurosporenoate glycosyltransferase</fullName>
    </recommendedName>
</protein>
<evidence type="ECO:0000256" key="3">
    <source>
        <dbReference type="ARBA" id="ARBA00022676"/>
    </source>
</evidence>
<proteinExistence type="inferred from homology"/>
<keyword evidence="5" id="KW-0472">Membrane</keyword>
<comment type="function">
    <text evidence="6">Catalyzes the glycosylation of 4,4'-diaponeurosporenoate, i.e. the esterification of glucose at the C1'' position with the carboxyl group of 4,4'-diaponeurosporenic acid, to form glycosyl-4,4'-diaponeurosporenoate. This is a step in the biosynthesis of staphyloxanthin, an orange pigment present in most staphylococci strains.</text>
</comment>
<keyword evidence="3" id="KW-0328">Glycosyltransferase</keyword>
<evidence type="ECO:0000256" key="5">
    <source>
        <dbReference type="ARBA" id="ARBA00023136"/>
    </source>
</evidence>
<evidence type="ECO:0000256" key="1">
    <source>
        <dbReference type="ARBA" id="ARBA00004236"/>
    </source>
</evidence>
<comment type="similarity">
    <text evidence="8">Belongs to the glycosyltransferase 2 family. CrtQ subfamily.</text>
</comment>
<dbReference type="SUPFAM" id="SSF53448">
    <property type="entry name" value="Nucleotide-diphospho-sugar transferases"/>
    <property type="match status" value="1"/>
</dbReference>
<evidence type="ECO:0000256" key="9">
    <source>
        <dbReference type="ARBA" id="ARBA00040345"/>
    </source>
</evidence>
<dbReference type="InterPro" id="IPR001173">
    <property type="entry name" value="Glyco_trans_2-like"/>
</dbReference>
<reference evidence="11 12" key="1">
    <citation type="submission" date="2022-06" db="EMBL/GenBank/DDBJ databases">
        <title>Genomic Encyclopedia of Archaeal and Bacterial Type Strains, Phase II (KMG-II): from individual species to whole genera.</title>
        <authorList>
            <person name="Goeker M."/>
        </authorList>
    </citation>
    <scope>NUCLEOTIDE SEQUENCE [LARGE SCALE GENOMIC DNA]</scope>
    <source>
        <strain evidence="11 12">DSM 44693</strain>
    </source>
</reference>
<feature type="domain" description="Glycosyltransferase 2-like" evidence="10">
    <location>
        <begin position="2"/>
        <end position="88"/>
    </location>
</feature>
<evidence type="ECO:0000313" key="11">
    <source>
        <dbReference type="EMBL" id="MCP2177830.1"/>
    </source>
</evidence>
<organism evidence="11 12">
    <name type="scientific">Williamsia maris</name>
    <dbReference type="NCBI Taxonomy" id="72806"/>
    <lineage>
        <taxon>Bacteria</taxon>
        <taxon>Bacillati</taxon>
        <taxon>Actinomycetota</taxon>
        <taxon>Actinomycetes</taxon>
        <taxon>Mycobacteriales</taxon>
        <taxon>Nocardiaceae</taxon>
        <taxon>Williamsia</taxon>
    </lineage>
</organism>
<evidence type="ECO:0000256" key="6">
    <source>
        <dbReference type="ARBA" id="ARBA00037281"/>
    </source>
</evidence>
<gene>
    <name evidence="11" type="ORF">LX13_003658</name>
</gene>
<dbReference type="Pfam" id="PF00535">
    <property type="entry name" value="Glycos_transf_2"/>
    <property type="match status" value="1"/>
</dbReference>
<comment type="pathway">
    <text evidence="7">Carotenoid biosynthesis; staphyloxanthin biosynthesis; staphyloxanthin from farnesyl diphosphate: step 4/5.</text>
</comment>
<name>A0ABT1HIR8_9NOCA</name>
<keyword evidence="4 11" id="KW-0808">Transferase</keyword>
<evidence type="ECO:0000256" key="4">
    <source>
        <dbReference type="ARBA" id="ARBA00022679"/>
    </source>
</evidence>